<comment type="caution">
    <text evidence="1">The sequence shown here is derived from an EMBL/GenBank/DDBJ whole genome shotgun (WGS) entry which is preliminary data.</text>
</comment>
<sequence length="1194" mass="130986">MIRDVMPAFSCNFAFGVRSHNGRVAKWITRRPSEPKIAGSSPAVVEDIGHWALTLISPMIRDVMPAFSCNFAFGVRSHNGRVAKWITRRPSEPKIAGSSPAVVEDIGHWALTLISPMIRDVMPAFSCNFAFGVRSHNGRVAKWITRRPSEPKIAGSSPAVVEDIGHWALTLISPMIRDVMPAFSCNFAFGVRSHNGRVAKWITRRPSEPKIAGSSPAVVEDIGHWALTLISPMIRDVMPAFSCNFAFGVRSHNGRVAKWITRRPSEPKIAGSSPAVVEDIGHWALTLISPMIRDVMPAFSCNFAFGVRSHNGRVAKWITRRPSEPKIAGSSPAVVEDIGHWALTLISPMIRDVMPAFSCNFAFGVRSHNGRVAKWITRRPSEPKIAGSSPAVVEDIGHWALTLISPMIRDVMPAFSCNFAFGVRSHNGRVAKWITRRPSEPKIAGSSPAVVEDIGHWALTLISPMIRDVMPAFSCNFAFGVRSHNGRVAKWITRRPSEPKIAGSSPAVVEDIGHWALTLISPMIRDVMPAFSCNFAFGVRSHNGRVAKWITRRPSEPKIAGSSPAVVEDIGHWALTLISPMIRDVMPAFSCNFAFGVRSHNGRVAKWITRRPSEPKIAGSSPAVVEDIGHWALTLISPMIRDVMPAFSCNFAFGVRSHNGRVAKWITRRPSEPKIAGSSPAVVEDIGHWALTLISPMIRDVMPAFSCNFAFGVRSHNGRVAKWITRRPSEPKIAGSSPAVVEDIGHWALTLISPMIRDVMPAFSCNFAFGVRSHNGRVAKWITRRPSEPKIAGSSPAVVEDIGHWALTLISPMIRDVMPAFSCNFAFGVRSHNGRVAKWITRRPSEPKIAGSSPAVVEDIGHWALTLISPMIRDVMPAFSCNFAFGVRSHNGRVAKWITRRPSEPKIAGSSPAVVEDIGHWALTLISPMIRDVMPAFSCNFAFGVRSHNGRVAKWITRRPSEPKIAGSSPAVVEDIGHWALTLISPMIRDVMPAFSCNFAFGVRSHNGRVAKWITRRPSEPKIAGSSPAVVEDIGHWALTLISPMIRDVMPAFSCNFAFGVRSHNGRVAKWITRRPSEPKIAGSSPAVVEDIGHWALTLISPMIRDVMPAFSCNFAFGVRSHNGRVAKWITRPPSEPKIEGSSPAVVEDVGHWAIALISPMIRDVMPAFSCNFAFLISQILASRILNRALLKGL</sequence>
<keyword evidence="2" id="KW-1185">Reference proteome</keyword>
<proteinExistence type="predicted"/>
<name>A0A0B2VL19_TOXCA</name>
<reference evidence="1 2" key="1">
    <citation type="submission" date="2014-11" db="EMBL/GenBank/DDBJ databases">
        <title>Genetic blueprint of the zoonotic pathogen Toxocara canis.</title>
        <authorList>
            <person name="Zhu X.-Q."/>
            <person name="Korhonen P.K."/>
            <person name="Cai H."/>
            <person name="Young N.D."/>
            <person name="Nejsum P."/>
            <person name="von Samson-Himmelstjerna G."/>
            <person name="Boag P.R."/>
            <person name="Tan P."/>
            <person name="Li Q."/>
            <person name="Min J."/>
            <person name="Yang Y."/>
            <person name="Wang X."/>
            <person name="Fang X."/>
            <person name="Hall R.S."/>
            <person name="Hofmann A."/>
            <person name="Sternberg P.W."/>
            <person name="Jex A.R."/>
            <person name="Gasser R.B."/>
        </authorList>
    </citation>
    <scope>NUCLEOTIDE SEQUENCE [LARGE SCALE GENOMIC DNA]</scope>
    <source>
        <strain evidence="1">PN_DK_2014</strain>
    </source>
</reference>
<protein>
    <submittedName>
        <fullName evidence="1">Uncharacterized protein</fullName>
    </submittedName>
</protein>
<organism evidence="1 2">
    <name type="scientific">Toxocara canis</name>
    <name type="common">Canine roundworm</name>
    <dbReference type="NCBI Taxonomy" id="6265"/>
    <lineage>
        <taxon>Eukaryota</taxon>
        <taxon>Metazoa</taxon>
        <taxon>Ecdysozoa</taxon>
        <taxon>Nematoda</taxon>
        <taxon>Chromadorea</taxon>
        <taxon>Rhabditida</taxon>
        <taxon>Spirurina</taxon>
        <taxon>Ascaridomorpha</taxon>
        <taxon>Ascaridoidea</taxon>
        <taxon>Toxocaridae</taxon>
        <taxon>Toxocara</taxon>
    </lineage>
</organism>
<dbReference type="EMBL" id="JPKZ01001393">
    <property type="protein sequence ID" value="KHN82253.1"/>
    <property type="molecule type" value="Genomic_DNA"/>
</dbReference>
<dbReference type="Proteomes" id="UP000031036">
    <property type="component" value="Unassembled WGS sequence"/>
</dbReference>
<accession>A0A0B2VL19</accession>
<dbReference type="AlphaFoldDB" id="A0A0B2VL19"/>
<gene>
    <name evidence="1" type="ORF">Tcan_03533</name>
</gene>
<evidence type="ECO:0000313" key="1">
    <source>
        <dbReference type="EMBL" id="KHN82253.1"/>
    </source>
</evidence>
<evidence type="ECO:0000313" key="2">
    <source>
        <dbReference type="Proteomes" id="UP000031036"/>
    </source>
</evidence>